<gene>
    <name evidence="1" type="ORF">SDC9_205466</name>
</gene>
<evidence type="ECO:0000313" key="1">
    <source>
        <dbReference type="EMBL" id="MPN57772.1"/>
    </source>
</evidence>
<reference evidence="1" key="1">
    <citation type="submission" date="2019-08" db="EMBL/GenBank/DDBJ databases">
        <authorList>
            <person name="Kucharzyk K."/>
            <person name="Murdoch R.W."/>
            <person name="Higgins S."/>
            <person name="Loffler F."/>
        </authorList>
    </citation>
    <scope>NUCLEOTIDE SEQUENCE</scope>
</reference>
<sequence>MLAVVADQFWWHGLDLATKEHVEEQGFKHVVAVMAKCNPGCANFAGGAVDDATTQAGTQRARRLAFGDLVLDDRIGVLGDDSIFNADGLEVSRQDVVRKPRLFLIQVHCDDAEIDRCPFA</sequence>
<dbReference type="EMBL" id="VSSQ01129735">
    <property type="protein sequence ID" value="MPN57772.1"/>
    <property type="molecule type" value="Genomic_DNA"/>
</dbReference>
<protein>
    <submittedName>
        <fullName evidence="1">Uncharacterized protein</fullName>
    </submittedName>
</protein>
<name>A0A645J3T7_9ZZZZ</name>
<comment type="caution">
    <text evidence="1">The sequence shown here is derived from an EMBL/GenBank/DDBJ whole genome shotgun (WGS) entry which is preliminary data.</text>
</comment>
<proteinExistence type="predicted"/>
<organism evidence="1">
    <name type="scientific">bioreactor metagenome</name>
    <dbReference type="NCBI Taxonomy" id="1076179"/>
    <lineage>
        <taxon>unclassified sequences</taxon>
        <taxon>metagenomes</taxon>
        <taxon>ecological metagenomes</taxon>
    </lineage>
</organism>
<accession>A0A645J3T7</accession>
<dbReference type="AlphaFoldDB" id="A0A645J3T7"/>